<comment type="caution">
    <text evidence="1">The sequence shown here is derived from an EMBL/GenBank/DDBJ whole genome shotgun (WGS) entry which is preliminary data.</text>
</comment>
<reference evidence="1 2" key="1">
    <citation type="submission" date="2024-09" db="EMBL/GenBank/DDBJ databases">
        <title>The Natural Products Discovery Center: Release of the First 8490 Sequenced Strains for Exploring Actinobacteria Biosynthetic Diversity.</title>
        <authorList>
            <person name="Kalkreuter E."/>
            <person name="Kautsar S.A."/>
            <person name="Yang D."/>
            <person name="Bader C.D."/>
            <person name="Teijaro C.N."/>
            <person name="Fluegel L."/>
            <person name="Davis C.M."/>
            <person name="Simpson J.R."/>
            <person name="Lauterbach L."/>
            <person name="Steele A.D."/>
            <person name="Gui C."/>
            <person name="Meng S."/>
            <person name="Li G."/>
            <person name="Viehrig K."/>
            <person name="Ye F."/>
            <person name="Su P."/>
            <person name="Kiefer A.F."/>
            <person name="Nichols A."/>
            <person name="Cepeda A.J."/>
            <person name="Yan W."/>
            <person name="Fan B."/>
            <person name="Jiang Y."/>
            <person name="Adhikari A."/>
            <person name="Zheng C.-J."/>
            <person name="Schuster L."/>
            <person name="Cowan T.M."/>
            <person name="Smanski M.J."/>
            <person name="Chevrette M.G."/>
            <person name="De Carvalho L.P.S."/>
            <person name="Shen B."/>
        </authorList>
    </citation>
    <scope>NUCLEOTIDE SEQUENCE [LARGE SCALE GENOMIC DNA]</scope>
    <source>
        <strain evidence="1 2">NPDC058328</strain>
    </source>
</reference>
<evidence type="ECO:0000313" key="2">
    <source>
        <dbReference type="Proteomes" id="UP001601627"/>
    </source>
</evidence>
<name>A0ABW6QHX1_9ACTN</name>
<dbReference type="RefSeq" id="WP_388241650.1">
    <property type="nucleotide sequence ID" value="NZ_JBHVZQ010000071.1"/>
</dbReference>
<evidence type="ECO:0000313" key="1">
    <source>
        <dbReference type="EMBL" id="MFF1278829.1"/>
    </source>
</evidence>
<gene>
    <name evidence="1" type="ORF">ACFVZC_36570</name>
</gene>
<organism evidence="1 2">
    <name type="scientific">Streptomyces marokkonensis</name>
    <dbReference type="NCBI Taxonomy" id="324855"/>
    <lineage>
        <taxon>Bacteria</taxon>
        <taxon>Bacillati</taxon>
        <taxon>Actinomycetota</taxon>
        <taxon>Actinomycetes</taxon>
        <taxon>Kitasatosporales</taxon>
        <taxon>Streptomycetaceae</taxon>
        <taxon>Streptomyces</taxon>
    </lineage>
</organism>
<dbReference type="Proteomes" id="UP001601627">
    <property type="component" value="Unassembled WGS sequence"/>
</dbReference>
<keyword evidence="2" id="KW-1185">Reference proteome</keyword>
<protein>
    <recommendedName>
        <fullName evidence="3">DUF1963 domain-containing protein</fullName>
    </recommendedName>
</protein>
<accession>A0ABW6QHX1</accession>
<dbReference type="Gene3D" id="2.30.320.10">
    <property type="entry name" value="YwqG-like"/>
    <property type="match status" value="1"/>
</dbReference>
<evidence type="ECO:0008006" key="3">
    <source>
        <dbReference type="Google" id="ProtNLM"/>
    </source>
</evidence>
<proteinExistence type="predicted"/>
<sequence>MRPEVLNRLNRYRAELTAEQVPAAVVEQWTDAALPCATLSLNGAGPTVGRYGGPLLLPPDAPDPEFPLVASLNCADLPEEVTGLPLPPDGRLLLFGFPDPDAGGDAMYVPEGATVEERTGIHDYSEESGLEDWREIHEAFWQGDLRLTADVSLPFHGCKAVATAHGWRGEELPWAPYDNVHHALLDVCASGFPAGGWVQVGGHPKHESMDTNPVESVAIHADETGDLRDWVLLAEWHPGIEGREGLSLHWAIRRQALAARRFDLVETTMFWNP</sequence>
<dbReference type="EMBL" id="JBHVZQ010000071">
    <property type="protein sequence ID" value="MFF1278829.1"/>
    <property type="molecule type" value="Genomic_DNA"/>
</dbReference>